<name>A0A9R1UFG6_LACSA</name>
<gene>
    <name evidence="1" type="ORF">LSAT_V11C900470080</name>
</gene>
<organism evidence="1 2">
    <name type="scientific">Lactuca sativa</name>
    <name type="common">Garden lettuce</name>
    <dbReference type="NCBI Taxonomy" id="4236"/>
    <lineage>
        <taxon>Eukaryota</taxon>
        <taxon>Viridiplantae</taxon>
        <taxon>Streptophyta</taxon>
        <taxon>Embryophyta</taxon>
        <taxon>Tracheophyta</taxon>
        <taxon>Spermatophyta</taxon>
        <taxon>Magnoliopsida</taxon>
        <taxon>eudicotyledons</taxon>
        <taxon>Gunneridae</taxon>
        <taxon>Pentapetalae</taxon>
        <taxon>asterids</taxon>
        <taxon>campanulids</taxon>
        <taxon>Asterales</taxon>
        <taxon>Asteraceae</taxon>
        <taxon>Cichorioideae</taxon>
        <taxon>Cichorieae</taxon>
        <taxon>Lactucinae</taxon>
        <taxon>Lactuca</taxon>
    </lineage>
</organism>
<protein>
    <submittedName>
        <fullName evidence="1">Uncharacterized protein</fullName>
    </submittedName>
</protein>
<proteinExistence type="predicted"/>
<dbReference type="Proteomes" id="UP000235145">
    <property type="component" value="Unassembled WGS sequence"/>
</dbReference>
<sequence length="96" mass="11235">MIALKIHIKRRGKNHKKTSIWAQVKELYDANQAENPRKLGNRNIAQMKAYRKRKSGMSMKDVENKAHKLYETSVSKFNDTIVLMRLCVSIENGIYR</sequence>
<accession>A0A9R1UFG6</accession>
<evidence type="ECO:0000313" key="2">
    <source>
        <dbReference type="Proteomes" id="UP000235145"/>
    </source>
</evidence>
<dbReference type="EMBL" id="NBSK02000009">
    <property type="protein sequence ID" value="KAJ0186395.1"/>
    <property type="molecule type" value="Genomic_DNA"/>
</dbReference>
<keyword evidence="2" id="KW-1185">Reference proteome</keyword>
<reference evidence="1 2" key="1">
    <citation type="journal article" date="2017" name="Nat. Commun.">
        <title>Genome assembly with in vitro proximity ligation data and whole-genome triplication in lettuce.</title>
        <authorList>
            <person name="Reyes-Chin-Wo S."/>
            <person name="Wang Z."/>
            <person name="Yang X."/>
            <person name="Kozik A."/>
            <person name="Arikit S."/>
            <person name="Song C."/>
            <person name="Xia L."/>
            <person name="Froenicke L."/>
            <person name="Lavelle D.O."/>
            <person name="Truco M.J."/>
            <person name="Xia R."/>
            <person name="Zhu S."/>
            <person name="Xu C."/>
            <person name="Xu H."/>
            <person name="Xu X."/>
            <person name="Cox K."/>
            <person name="Korf I."/>
            <person name="Meyers B.C."/>
            <person name="Michelmore R.W."/>
        </authorList>
    </citation>
    <scope>NUCLEOTIDE SEQUENCE [LARGE SCALE GENOMIC DNA]</scope>
    <source>
        <strain evidence="2">cv. Salinas</strain>
        <tissue evidence="1">Seedlings</tissue>
    </source>
</reference>
<dbReference type="AlphaFoldDB" id="A0A9R1UFG6"/>
<comment type="caution">
    <text evidence="1">The sequence shown here is derived from an EMBL/GenBank/DDBJ whole genome shotgun (WGS) entry which is preliminary data.</text>
</comment>
<evidence type="ECO:0000313" key="1">
    <source>
        <dbReference type="EMBL" id="KAJ0186395.1"/>
    </source>
</evidence>